<reference evidence="3" key="1">
    <citation type="submission" date="2015-01" db="EMBL/GenBank/DDBJ databases">
        <authorList>
            <person name="Aksoy S."/>
            <person name="Warren W."/>
            <person name="Wilson R.K."/>
        </authorList>
    </citation>
    <scope>NUCLEOTIDE SEQUENCE [LARGE SCALE GENOMIC DNA]</scope>
    <source>
        <strain evidence="3">IAEA</strain>
    </source>
</reference>
<sequence>MIIGDYPVSAQESSKKIQISNENSCSFDACDCNGSELFLFVYLCLCVMPFSAYLSLRQCNSLYIGSSVKVSSQ</sequence>
<dbReference type="EMBL" id="JXJN01021411">
    <property type="status" value="NOT_ANNOTATED_CDS"/>
    <property type="molecule type" value="Genomic_DNA"/>
</dbReference>
<dbReference type="VEuPathDB" id="VectorBase:GPPI041983"/>
<keyword evidence="1" id="KW-0812">Transmembrane</keyword>
<dbReference type="EMBL" id="JXJN01021412">
    <property type="status" value="NOT_ANNOTATED_CDS"/>
    <property type="molecule type" value="Genomic_DNA"/>
</dbReference>
<protein>
    <submittedName>
        <fullName evidence="2">Uncharacterized protein</fullName>
    </submittedName>
</protein>
<keyword evidence="1" id="KW-0472">Membrane</keyword>
<keyword evidence="3" id="KW-1185">Reference proteome</keyword>
<proteinExistence type="predicted"/>
<feature type="transmembrane region" description="Helical" evidence="1">
    <location>
        <begin position="37"/>
        <end position="56"/>
    </location>
</feature>
<keyword evidence="1" id="KW-1133">Transmembrane helix</keyword>
<evidence type="ECO:0000256" key="1">
    <source>
        <dbReference type="SAM" id="Phobius"/>
    </source>
</evidence>
<dbReference type="AlphaFoldDB" id="A0A1B0BVP5"/>
<reference evidence="2" key="2">
    <citation type="submission" date="2020-05" db="UniProtKB">
        <authorList>
            <consortium name="EnsemblMetazoa"/>
        </authorList>
    </citation>
    <scope>IDENTIFICATION</scope>
    <source>
        <strain evidence="2">IAEA</strain>
    </source>
</reference>
<accession>A0A1B0BVP5</accession>
<evidence type="ECO:0000313" key="2">
    <source>
        <dbReference type="EnsemblMetazoa" id="GPPI041983-PA"/>
    </source>
</evidence>
<organism evidence="2 3">
    <name type="scientific">Glossina palpalis gambiensis</name>
    <dbReference type="NCBI Taxonomy" id="67801"/>
    <lineage>
        <taxon>Eukaryota</taxon>
        <taxon>Metazoa</taxon>
        <taxon>Ecdysozoa</taxon>
        <taxon>Arthropoda</taxon>
        <taxon>Hexapoda</taxon>
        <taxon>Insecta</taxon>
        <taxon>Pterygota</taxon>
        <taxon>Neoptera</taxon>
        <taxon>Endopterygota</taxon>
        <taxon>Diptera</taxon>
        <taxon>Brachycera</taxon>
        <taxon>Muscomorpha</taxon>
        <taxon>Hippoboscoidea</taxon>
        <taxon>Glossinidae</taxon>
        <taxon>Glossina</taxon>
    </lineage>
</organism>
<dbReference type="EnsemblMetazoa" id="GPPI041983-RA">
    <property type="protein sequence ID" value="GPPI041983-PA"/>
    <property type="gene ID" value="GPPI041983"/>
</dbReference>
<name>A0A1B0BVP5_9MUSC</name>
<dbReference type="Proteomes" id="UP000092460">
    <property type="component" value="Unassembled WGS sequence"/>
</dbReference>
<evidence type="ECO:0000313" key="3">
    <source>
        <dbReference type="Proteomes" id="UP000092460"/>
    </source>
</evidence>